<reference evidence="2 3" key="1">
    <citation type="submission" date="2024-02" db="EMBL/GenBank/DDBJ databases">
        <title>Chromosome-scale genome assembly of the rough periwinkle Littorina saxatilis.</title>
        <authorList>
            <person name="De Jode A."/>
            <person name="Faria R."/>
            <person name="Formenti G."/>
            <person name="Sims Y."/>
            <person name="Smith T.P."/>
            <person name="Tracey A."/>
            <person name="Wood J.M.D."/>
            <person name="Zagrodzka Z.B."/>
            <person name="Johannesson K."/>
            <person name="Butlin R.K."/>
            <person name="Leder E.H."/>
        </authorList>
    </citation>
    <scope>NUCLEOTIDE SEQUENCE [LARGE SCALE GENOMIC DNA]</scope>
    <source>
        <strain evidence="2">Snail1</strain>
        <tissue evidence="2">Muscle</tissue>
    </source>
</reference>
<dbReference type="EMBL" id="JBAMIC010000003">
    <property type="protein sequence ID" value="KAK7110342.1"/>
    <property type="molecule type" value="Genomic_DNA"/>
</dbReference>
<gene>
    <name evidence="2" type="ORF">V1264_014232</name>
</gene>
<comment type="caution">
    <text evidence="2">The sequence shown here is derived from an EMBL/GenBank/DDBJ whole genome shotgun (WGS) entry which is preliminary data.</text>
</comment>
<dbReference type="Proteomes" id="UP001374579">
    <property type="component" value="Unassembled WGS sequence"/>
</dbReference>
<dbReference type="SMART" id="SM00271">
    <property type="entry name" value="DnaJ"/>
    <property type="match status" value="1"/>
</dbReference>
<dbReference type="InterPro" id="IPR018961">
    <property type="entry name" value="DnaJ_homolog_subfam-C_membr-28"/>
</dbReference>
<dbReference type="PROSITE" id="PS50076">
    <property type="entry name" value="DNAJ_2"/>
    <property type="match status" value="1"/>
</dbReference>
<dbReference type="InterPro" id="IPR001623">
    <property type="entry name" value="DnaJ_domain"/>
</dbReference>
<dbReference type="PANTHER" id="PTHR39158">
    <property type="entry name" value="OS08G0560600 PROTEIN"/>
    <property type="match status" value="1"/>
</dbReference>
<protein>
    <recommendedName>
        <fullName evidence="1">J domain-containing protein</fullName>
    </recommendedName>
</protein>
<dbReference type="Gene3D" id="1.10.287.110">
    <property type="entry name" value="DnaJ domain"/>
    <property type="match status" value="1"/>
</dbReference>
<evidence type="ECO:0000313" key="2">
    <source>
        <dbReference type="EMBL" id="KAK7110342.1"/>
    </source>
</evidence>
<dbReference type="AlphaFoldDB" id="A0AAN9GJ45"/>
<dbReference type="CDD" id="cd06257">
    <property type="entry name" value="DnaJ"/>
    <property type="match status" value="1"/>
</dbReference>
<sequence length="434" mass="50131">MNSLARPLPLHSHWRCLSAPIANGNRVITLIPTPTGTSRHLPPHCQENGLHSLTSSAKIKQSAVLFVPSQQFHAGRRLSVEYKIKAGLEDCYSLLGVERDCGDQELKNAYLEKAKAFHPDSALPTSDPYKFSQVRDAYKVLLEHRKGRELEEEEEKEAEIIFDIKHTAPQHRQYLEFEGVGFGTPSQRQRQYQQYRIERVTENVFQHRIQKLAAETEDALVVKDKQQAKKSIISNAMDRMVEDMIQESMKRGDFNNLPGQGKPLEYSPHNPFVDTTTHNINKILVNNGFAPEWIMLQSEIRKEIHQARQTIAIIHYKLDNKSRSSKDVKMWKASVTKFNQQISEVNIKINKYNLIVPILNKQKIPYNAERELKKVLDNVEEYLTEEKDAYLAWDVSVEETPPTWSQENAKTNWGQVWQEIKTIFKSSEDKEVKT</sequence>
<dbReference type="SUPFAM" id="SSF46565">
    <property type="entry name" value="Chaperone J-domain"/>
    <property type="match status" value="1"/>
</dbReference>
<dbReference type="InterPro" id="IPR036869">
    <property type="entry name" value="J_dom_sf"/>
</dbReference>
<dbReference type="PRINTS" id="PR00625">
    <property type="entry name" value="JDOMAIN"/>
</dbReference>
<dbReference type="InterPro" id="IPR052573">
    <property type="entry name" value="DnaJ_C_subfamily_28"/>
</dbReference>
<dbReference type="Pfam" id="PF09350">
    <property type="entry name" value="DJC28_CD"/>
    <property type="match status" value="1"/>
</dbReference>
<name>A0AAN9GJ45_9CAEN</name>
<dbReference type="PANTHER" id="PTHR39158:SF1">
    <property type="entry name" value="DNAJ HOMOLOG SUBFAMILY C MEMBER 28"/>
    <property type="match status" value="1"/>
</dbReference>
<evidence type="ECO:0000259" key="1">
    <source>
        <dbReference type="PROSITE" id="PS50076"/>
    </source>
</evidence>
<dbReference type="Pfam" id="PF00226">
    <property type="entry name" value="DnaJ"/>
    <property type="match status" value="1"/>
</dbReference>
<organism evidence="2 3">
    <name type="scientific">Littorina saxatilis</name>
    <dbReference type="NCBI Taxonomy" id="31220"/>
    <lineage>
        <taxon>Eukaryota</taxon>
        <taxon>Metazoa</taxon>
        <taxon>Spiralia</taxon>
        <taxon>Lophotrochozoa</taxon>
        <taxon>Mollusca</taxon>
        <taxon>Gastropoda</taxon>
        <taxon>Caenogastropoda</taxon>
        <taxon>Littorinimorpha</taxon>
        <taxon>Littorinoidea</taxon>
        <taxon>Littorinidae</taxon>
        <taxon>Littorina</taxon>
    </lineage>
</organism>
<proteinExistence type="predicted"/>
<accession>A0AAN9GJ45</accession>
<feature type="domain" description="J" evidence="1">
    <location>
        <begin position="90"/>
        <end position="155"/>
    </location>
</feature>
<evidence type="ECO:0000313" key="3">
    <source>
        <dbReference type="Proteomes" id="UP001374579"/>
    </source>
</evidence>
<keyword evidence="3" id="KW-1185">Reference proteome</keyword>